<comment type="caution">
    <text evidence="2">The sequence shown here is derived from an EMBL/GenBank/DDBJ whole genome shotgun (WGS) entry which is preliminary data.</text>
</comment>
<evidence type="ECO:0000313" key="2">
    <source>
        <dbReference type="EMBL" id="CAF3782259.1"/>
    </source>
</evidence>
<gene>
    <name evidence="2" type="ORF">KIK155_LOCUS31420</name>
</gene>
<dbReference type="EMBL" id="CAJNYV010005805">
    <property type="protein sequence ID" value="CAF3782259.1"/>
    <property type="molecule type" value="Genomic_DNA"/>
</dbReference>
<feature type="compositionally biased region" description="Low complexity" evidence="1">
    <location>
        <begin position="15"/>
        <end position="40"/>
    </location>
</feature>
<evidence type="ECO:0000313" key="3">
    <source>
        <dbReference type="Proteomes" id="UP000663865"/>
    </source>
</evidence>
<name>A0A819AE97_9BILA</name>
<reference evidence="2" key="1">
    <citation type="submission" date="2021-02" db="EMBL/GenBank/DDBJ databases">
        <authorList>
            <person name="Nowell W R."/>
        </authorList>
    </citation>
    <scope>NUCLEOTIDE SEQUENCE</scope>
</reference>
<protein>
    <submittedName>
        <fullName evidence="2">Uncharacterized protein</fullName>
    </submittedName>
</protein>
<sequence>MKKLKVVEKEENIRSSRTSSGSSSLLTTSISITPSSSKESIAGRPKVQLSEFEQDLIRLIFDQLLNEKVYPTVSNMLNALLTQGGKFSTQSKTSLGQQMKIIGFKCKQTAQTQVFLGSESFQARRACYFRKLDELRSANSILC</sequence>
<accession>A0A819AE97</accession>
<evidence type="ECO:0000256" key="1">
    <source>
        <dbReference type="SAM" id="MobiDB-lite"/>
    </source>
</evidence>
<feature type="compositionally biased region" description="Basic and acidic residues" evidence="1">
    <location>
        <begin position="1"/>
        <end position="14"/>
    </location>
</feature>
<organism evidence="2 3">
    <name type="scientific">Rotaria socialis</name>
    <dbReference type="NCBI Taxonomy" id="392032"/>
    <lineage>
        <taxon>Eukaryota</taxon>
        <taxon>Metazoa</taxon>
        <taxon>Spiralia</taxon>
        <taxon>Gnathifera</taxon>
        <taxon>Rotifera</taxon>
        <taxon>Eurotatoria</taxon>
        <taxon>Bdelloidea</taxon>
        <taxon>Philodinida</taxon>
        <taxon>Philodinidae</taxon>
        <taxon>Rotaria</taxon>
    </lineage>
</organism>
<dbReference type="AlphaFoldDB" id="A0A819AE97"/>
<dbReference type="Proteomes" id="UP000663865">
    <property type="component" value="Unassembled WGS sequence"/>
</dbReference>
<proteinExistence type="predicted"/>
<feature type="region of interest" description="Disordered" evidence="1">
    <location>
        <begin position="1"/>
        <end position="44"/>
    </location>
</feature>